<dbReference type="InterPro" id="IPR036028">
    <property type="entry name" value="SH3-like_dom_sf"/>
</dbReference>
<feature type="compositionally biased region" description="Basic and acidic residues" evidence="1">
    <location>
        <begin position="456"/>
        <end position="466"/>
    </location>
</feature>
<protein>
    <recommendedName>
        <fullName evidence="4">SH3 domain-containing protein</fullName>
    </recommendedName>
</protein>
<feature type="region of interest" description="Disordered" evidence="1">
    <location>
        <begin position="141"/>
        <end position="187"/>
    </location>
</feature>
<dbReference type="Proteomes" id="UP000070544">
    <property type="component" value="Unassembled WGS sequence"/>
</dbReference>
<reference evidence="2 3" key="1">
    <citation type="journal article" date="2015" name="Genome Biol. Evol.">
        <title>Phylogenomic analyses indicate that early fungi evolved digesting cell walls of algal ancestors of land plants.</title>
        <authorList>
            <person name="Chang Y."/>
            <person name="Wang S."/>
            <person name="Sekimoto S."/>
            <person name="Aerts A.L."/>
            <person name="Choi C."/>
            <person name="Clum A."/>
            <person name="LaButti K.M."/>
            <person name="Lindquist E.A."/>
            <person name="Yee Ngan C."/>
            <person name="Ohm R.A."/>
            <person name="Salamov A.A."/>
            <person name="Grigoriev I.V."/>
            <person name="Spatafora J.W."/>
            <person name="Berbee M.L."/>
        </authorList>
    </citation>
    <scope>NUCLEOTIDE SEQUENCE [LARGE SCALE GENOMIC DNA]</scope>
    <source>
        <strain evidence="2 3">JEL478</strain>
    </source>
</reference>
<dbReference type="AlphaFoldDB" id="A0A139AB90"/>
<feature type="region of interest" description="Disordered" evidence="1">
    <location>
        <begin position="408"/>
        <end position="481"/>
    </location>
</feature>
<accession>A0A139AB90</accession>
<sequence length="481" mass="51809">MLFADSTSAIPLPVATTPSTSDLTPDIRCTSTAHHSTITFAISFDSFIIDIPILLFQLFFCHDNIPLSRHISFPNVHHIQPTHCLNHFIHHFFPNRHCDCNRYVPAYRIIPRHLVYPHRGHCRWRLGGSGTACHYRCGAVPSSSKSRHQPKETQLSLPPALPDPHISPTATSSASLGPPPAPNLAPATTSLPISDALLGVGSAVILGSENSSDVLGPGPGPPGAPKIAAATASIPFSEVMLGVGSAAVLGSENGTSTTSVVQNSVVSVSGRDFLLRECSQIGHDYNRVSLPGKLYRQPHWFFVRVAGPLGLLDQPHVEYREDPFVTMVMYNAMSEDEMTVYPGNMVLVHTVFRDGWGLGQNLDTGMYGVLPLDVLRLADVIPSFNQSAHRIESRAYLVAAGVISHRREKGQGSASLTSNYSTGKNDSQDPLYSGGALYSGGMAPSWDGNGKLGSDGSKRRDGERVSQDTILMEQSGEDKSS</sequence>
<organism evidence="2 3">
    <name type="scientific">Gonapodya prolifera (strain JEL478)</name>
    <name type="common">Monoblepharis prolifera</name>
    <dbReference type="NCBI Taxonomy" id="1344416"/>
    <lineage>
        <taxon>Eukaryota</taxon>
        <taxon>Fungi</taxon>
        <taxon>Fungi incertae sedis</taxon>
        <taxon>Chytridiomycota</taxon>
        <taxon>Chytridiomycota incertae sedis</taxon>
        <taxon>Monoblepharidomycetes</taxon>
        <taxon>Monoblepharidales</taxon>
        <taxon>Gonapodyaceae</taxon>
        <taxon>Gonapodya</taxon>
    </lineage>
</organism>
<evidence type="ECO:0000313" key="3">
    <source>
        <dbReference type="Proteomes" id="UP000070544"/>
    </source>
</evidence>
<evidence type="ECO:0008006" key="4">
    <source>
        <dbReference type="Google" id="ProtNLM"/>
    </source>
</evidence>
<dbReference type="Gene3D" id="2.30.30.40">
    <property type="entry name" value="SH3 Domains"/>
    <property type="match status" value="1"/>
</dbReference>
<dbReference type="EMBL" id="KQ965772">
    <property type="protein sequence ID" value="KXS14007.1"/>
    <property type="molecule type" value="Genomic_DNA"/>
</dbReference>
<dbReference type="OrthoDB" id="5595608at2759"/>
<gene>
    <name evidence="2" type="ORF">M427DRAFT_356878</name>
</gene>
<name>A0A139AB90_GONPJ</name>
<evidence type="ECO:0000313" key="2">
    <source>
        <dbReference type="EMBL" id="KXS14007.1"/>
    </source>
</evidence>
<feature type="compositionally biased region" description="Low complexity" evidence="1">
    <location>
        <begin position="167"/>
        <end position="176"/>
    </location>
</feature>
<evidence type="ECO:0000256" key="1">
    <source>
        <dbReference type="SAM" id="MobiDB-lite"/>
    </source>
</evidence>
<keyword evidence="3" id="KW-1185">Reference proteome</keyword>
<dbReference type="SUPFAM" id="SSF50044">
    <property type="entry name" value="SH3-domain"/>
    <property type="match status" value="1"/>
</dbReference>
<feature type="compositionally biased region" description="Polar residues" evidence="1">
    <location>
        <begin position="412"/>
        <end position="430"/>
    </location>
</feature>
<proteinExistence type="predicted"/>